<feature type="transmembrane region" description="Helical" evidence="6">
    <location>
        <begin position="170"/>
        <end position="188"/>
    </location>
</feature>
<dbReference type="PROSITE" id="PS50850">
    <property type="entry name" value="MFS"/>
    <property type="match status" value="1"/>
</dbReference>
<dbReference type="CDD" id="cd17476">
    <property type="entry name" value="MFS_Amf1_MDR_like"/>
    <property type="match status" value="1"/>
</dbReference>
<proteinExistence type="predicted"/>
<evidence type="ECO:0000256" key="4">
    <source>
        <dbReference type="ARBA" id="ARBA00023136"/>
    </source>
</evidence>
<feature type="transmembrane region" description="Helical" evidence="6">
    <location>
        <begin position="330"/>
        <end position="352"/>
    </location>
</feature>
<feature type="transmembrane region" description="Helical" evidence="6">
    <location>
        <begin position="261"/>
        <end position="280"/>
    </location>
</feature>
<evidence type="ECO:0000256" key="5">
    <source>
        <dbReference type="SAM" id="MobiDB-lite"/>
    </source>
</evidence>
<gene>
    <name evidence="8" type="ORF">EV356DRAFT_528363</name>
</gene>
<feature type="region of interest" description="Disordered" evidence="5">
    <location>
        <begin position="526"/>
        <end position="560"/>
    </location>
</feature>
<feature type="compositionally biased region" description="Polar residues" evidence="5">
    <location>
        <begin position="14"/>
        <end position="37"/>
    </location>
</feature>
<feature type="transmembrane region" description="Helical" evidence="6">
    <location>
        <begin position="75"/>
        <end position="98"/>
    </location>
</feature>
<evidence type="ECO:0000256" key="6">
    <source>
        <dbReference type="SAM" id="Phobius"/>
    </source>
</evidence>
<dbReference type="Gene3D" id="1.20.1720.10">
    <property type="entry name" value="Multidrug resistance protein D"/>
    <property type="match status" value="1"/>
</dbReference>
<evidence type="ECO:0000313" key="9">
    <source>
        <dbReference type="Proteomes" id="UP000800092"/>
    </source>
</evidence>
<feature type="transmembrane region" description="Helical" evidence="6">
    <location>
        <begin position="227"/>
        <end position="249"/>
    </location>
</feature>
<dbReference type="Gene3D" id="1.20.1250.20">
    <property type="entry name" value="MFS general substrate transporter like domains"/>
    <property type="match status" value="1"/>
</dbReference>
<reference evidence="8" key="1">
    <citation type="journal article" date="2020" name="Stud. Mycol.">
        <title>101 Dothideomycetes genomes: a test case for predicting lifestyles and emergence of pathogens.</title>
        <authorList>
            <person name="Haridas S."/>
            <person name="Albert R."/>
            <person name="Binder M."/>
            <person name="Bloem J."/>
            <person name="Labutti K."/>
            <person name="Salamov A."/>
            <person name="Andreopoulos B."/>
            <person name="Baker S."/>
            <person name="Barry K."/>
            <person name="Bills G."/>
            <person name="Bluhm B."/>
            <person name="Cannon C."/>
            <person name="Castanera R."/>
            <person name="Culley D."/>
            <person name="Daum C."/>
            <person name="Ezra D."/>
            <person name="Gonzalez J."/>
            <person name="Henrissat B."/>
            <person name="Kuo A."/>
            <person name="Liang C."/>
            <person name="Lipzen A."/>
            <person name="Lutzoni F."/>
            <person name="Magnuson J."/>
            <person name="Mondo S."/>
            <person name="Nolan M."/>
            <person name="Ohm R."/>
            <person name="Pangilinan J."/>
            <person name="Park H.-J."/>
            <person name="Ramirez L."/>
            <person name="Alfaro M."/>
            <person name="Sun H."/>
            <person name="Tritt A."/>
            <person name="Yoshinaga Y."/>
            <person name="Zwiers L.-H."/>
            <person name="Turgeon B."/>
            <person name="Goodwin S."/>
            <person name="Spatafora J."/>
            <person name="Crous P."/>
            <person name="Grigoriev I."/>
        </authorList>
    </citation>
    <scope>NUCLEOTIDE SEQUENCE</scope>
    <source>
        <strain evidence="8">Tuck. ex Michener</strain>
    </source>
</reference>
<feature type="transmembrane region" description="Helical" evidence="6">
    <location>
        <begin position="200"/>
        <end position="221"/>
    </location>
</feature>
<keyword evidence="3 6" id="KW-1133">Transmembrane helix</keyword>
<dbReference type="InterPro" id="IPR020846">
    <property type="entry name" value="MFS_dom"/>
</dbReference>
<feature type="transmembrane region" description="Helical" evidence="6">
    <location>
        <begin position="140"/>
        <end position="164"/>
    </location>
</feature>
<dbReference type="Pfam" id="PF07690">
    <property type="entry name" value="MFS_1"/>
    <property type="match status" value="1"/>
</dbReference>
<feature type="region of interest" description="Disordered" evidence="5">
    <location>
        <begin position="14"/>
        <end position="54"/>
    </location>
</feature>
<evidence type="ECO:0000259" key="7">
    <source>
        <dbReference type="PROSITE" id="PS50850"/>
    </source>
</evidence>
<feature type="domain" description="Major facilitator superfamily (MFS) profile" evidence="7">
    <location>
        <begin position="73"/>
        <end position="521"/>
    </location>
</feature>
<feature type="transmembrane region" description="Helical" evidence="6">
    <location>
        <begin position="498"/>
        <end position="517"/>
    </location>
</feature>
<keyword evidence="9" id="KW-1185">Reference proteome</keyword>
<feature type="transmembrane region" description="Helical" evidence="6">
    <location>
        <begin position="420"/>
        <end position="445"/>
    </location>
</feature>
<feature type="transmembrane region" description="Helical" evidence="6">
    <location>
        <begin position="364"/>
        <end position="388"/>
    </location>
</feature>
<dbReference type="GO" id="GO:0022857">
    <property type="term" value="F:transmembrane transporter activity"/>
    <property type="evidence" value="ECO:0007669"/>
    <property type="project" value="InterPro"/>
</dbReference>
<keyword evidence="2 6" id="KW-0812">Transmembrane</keyword>
<accession>A0A6A6HMG5</accession>
<dbReference type="AlphaFoldDB" id="A0A6A6HMG5"/>
<feature type="transmembrane region" description="Helical" evidence="6">
    <location>
        <begin position="457"/>
        <end position="478"/>
    </location>
</feature>
<dbReference type="PANTHER" id="PTHR42718:SF41">
    <property type="entry name" value="MFS TRANSPORTER OF UNKOWN SPECIFICITY (AFU_ORTHOLOGUE AFUA_5G09940)-RELATED"/>
    <property type="match status" value="1"/>
</dbReference>
<evidence type="ECO:0000256" key="1">
    <source>
        <dbReference type="ARBA" id="ARBA00004141"/>
    </source>
</evidence>
<evidence type="ECO:0000256" key="2">
    <source>
        <dbReference type="ARBA" id="ARBA00022692"/>
    </source>
</evidence>
<feature type="compositionally biased region" description="Acidic residues" evidence="5">
    <location>
        <begin position="528"/>
        <end position="537"/>
    </location>
</feature>
<protein>
    <submittedName>
        <fullName evidence="8">MFS general substrate transporter</fullName>
    </submittedName>
</protein>
<feature type="transmembrane region" description="Helical" evidence="6">
    <location>
        <begin position="395"/>
        <end position="414"/>
    </location>
</feature>
<dbReference type="EMBL" id="ML991773">
    <property type="protein sequence ID" value="KAF2239062.1"/>
    <property type="molecule type" value="Genomic_DNA"/>
</dbReference>
<dbReference type="SUPFAM" id="SSF103473">
    <property type="entry name" value="MFS general substrate transporter"/>
    <property type="match status" value="1"/>
</dbReference>
<dbReference type="GO" id="GO:0016020">
    <property type="term" value="C:membrane"/>
    <property type="evidence" value="ECO:0007669"/>
    <property type="project" value="UniProtKB-SubCell"/>
</dbReference>
<dbReference type="OrthoDB" id="440755at2759"/>
<feature type="compositionally biased region" description="Polar residues" evidence="5">
    <location>
        <begin position="547"/>
        <end position="560"/>
    </location>
</feature>
<evidence type="ECO:0000313" key="8">
    <source>
        <dbReference type="EMBL" id="KAF2239062.1"/>
    </source>
</evidence>
<evidence type="ECO:0000256" key="3">
    <source>
        <dbReference type="ARBA" id="ARBA00022989"/>
    </source>
</evidence>
<feature type="transmembrane region" description="Helical" evidence="6">
    <location>
        <begin position="110"/>
        <end position="128"/>
    </location>
</feature>
<feature type="transmembrane region" description="Helical" evidence="6">
    <location>
        <begin position="292"/>
        <end position="310"/>
    </location>
</feature>
<sequence>MSLVHSVQYELSNSLRTSSLSDRNNDPEQSGPPSITVVSPPPELTAMEAGSPPPQRRVFDVAPLNVMGKTRKTTITVLIIGSNLMMSSFVTIGGGLVLSKSLGVEDPSRANWIAASYPLTQGAFVLMSGRLGSVYGHKKILLIGGAWFVLWSLISGFCNSFLIFNIARGFTGIGGALILPNAVAMLAITTPPGRMRNLSLGFFSASAPLGGWLGALLAGVFLEFAPWKWMFFFLAMLGALVLGALWILFPPERPVDPHGKIDYIGAVLGTSALILFNFVWNQAPAVGWATPYEVGLLITSVILLSGFITWEKKFAKEPIMPLDIFKAPSFGILVLVTLLSYMSVGTSLWYMVEWQQTLRHWSVLSFALGWIPFGICAILAGFVAAWLIPRLGAQWIIALGAVSILLTNLLMTTMPEQQTYWAQMFPATILMAFCPDLVYTAAQIIASNSVRRHQQGIAGSLIGTLNLYGNSLGLGFAGTVEVETSKHGRLIINGYRSALWFGVGIAAVALILDMAFVRMAKDDREGWADENDRDPADEGVAMASGTVIESESRTVASRNP</sequence>
<dbReference type="Proteomes" id="UP000800092">
    <property type="component" value="Unassembled WGS sequence"/>
</dbReference>
<dbReference type="PANTHER" id="PTHR42718">
    <property type="entry name" value="MAJOR FACILITATOR SUPERFAMILY MULTIDRUG TRANSPORTER MFSC"/>
    <property type="match status" value="1"/>
</dbReference>
<dbReference type="InterPro" id="IPR036259">
    <property type="entry name" value="MFS_trans_sf"/>
</dbReference>
<comment type="subcellular location">
    <subcellularLocation>
        <location evidence="1">Membrane</location>
        <topology evidence="1">Multi-pass membrane protein</topology>
    </subcellularLocation>
</comment>
<keyword evidence="4 6" id="KW-0472">Membrane</keyword>
<organism evidence="8 9">
    <name type="scientific">Viridothelium virens</name>
    <name type="common">Speckled blister lichen</name>
    <name type="synonym">Trypethelium virens</name>
    <dbReference type="NCBI Taxonomy" id="1048519"/>
    <lineage>
        <taxon>Eukaryota</taxon>
        <taxon>Fungi</taxon>
        <taxon>Dikarya</taxon>
        <taxon>Ascomycota</taxon>
        <taxon>Pezizomycotina</taxon>
        <taxon>Dothideomycetes</taxon>
        <taxon>Dothideomycetes incertae sedis</taxon>
        <taxon>Trypetheliales</taxon>
        <taxon>Trypetheliaceae</taxon>
        <taxon>Viridothelium</taxon>
    </lineage>
</organism>
<dbReference type="InterPro" id="IPR011701">
    <property type="entry name" value="MFS"/>
</dbReference>
<name>A0A6A6HMG5_VIRVR</name>